<keyword evidence="4" id="KW-0460">Magnesium</keyword>
<organism evidence="7 8">
    <name type="scientific">Nakamurella endophytica</name>
    <dbReference type="NCBI Taxonomy" id="1748367"/>
    <lineage>
        <taxon>Bacteria</taxon>
        <taxon>Bacillati</taxon>
        <taxon>Actinomycetota</taxon>
        <taxon>Actinomycetes</taxon>
        <taxon>Nakamurellales</taxon>
        <taxon>Nakamurellaceae</taxon>
        <taxon>Nakamurella</taxon>
    </lineage>
</organism>
<dbReference type="Gene3D" id="1.20.1440.20">
    <property type="entry name" value="LemA-like domain"/>
    <property type="match status" value="1"/>
</dbReference>
<dbReference type="InterPro" id="IPR020476">
    <property type="entry name" value="Nudix_hydrolase"/>
</dbReference>
<reference evidence="7" key="1">
    <citation type="journal article" date="2014" name="Int. J. Syst. Evol. Microbiol.">
        <title>Complete genome sequence of Corynebacterium casei LMG S-19264T (=DSM 44701T), isolated from a smear-ripened cheese.</title>
        <authorList>
            <consortium name="US DOE Joint Genome Institute (JGI-PGF)"/>
            <person name="Walter F."/>
            <person name="Albersmeier A."/>
            <person name="Kalinowski J."/>
            <person name="Ruckert C."/>
        </authorList>
    </citation>
    <scope>NUCLEOTIDE SEQUENCE</scope>
    <source>
        <strain evidence="7">CGMCC 4.7308</strain>
    </source>
</reference>
<dbReference type="PROSITE" id="PS00893">
    <property type="entry name" value="NUDIX_BOX"/>
    <property type="match status" value="1"/>
</dbReference>
<dbReference type="PANTHER" id="PTHR43046">
    <property type="entry name" value="GDP-MANNOSE MANNOSYL HYDROLASE"/>
    <property type="match status" value="1"/>
</dbReference>
<dbReference type="PROSITE" id="PS51462">
    <property type="entry name" value="NUDIX"/>
    <property type="match status" value="1"/>
</dbReference>
<comment type="similarity">
    <text evidence="2 5">Belongs to the Nudix hydrolase family.</text>
</comment>
<evidence type="ECO:0000256" key="4">
    <source>
        <dbReference type="ARBA" id="ARBA00022842"/>
    </source>
</evidence>
<dbReference type="Pfam" id="PF00293">
    <property type="entry name" value="NUDIX"/>
    <property type="match status" value="1"/>
</dbReference>
<evidence type="ECO:0000313" key="8">
    <source>
        <dbReference type="Proteomes" id="UP000655208"/>
    </source>
</evidence>
<comment type="caution">
    <text evidence="7">The sequence shown here is derived from an EMBL/GenBank/DDBJ whole genome shotgun (WGS) entry which is preliminary data.</text>
</comment>
<evidence type="ECO:0000256" key="5">
    <source>
        <dbReference type="RuleBase" id="RU003476"/>
    </source>
</evidence>
<dbReference type="RefSeq" id="WP_229674628.1">
    <property type="nucleotide sequence ID" value="NZ_BMNA01000012.1"/>
</dbReference>
<evidence type="ECO:0000313" key="7">
    <source>
        <dbReference type="EMBL" id="GGM14046.1"/>
    </source>
</evidence>
<feature type="domain" description="Nudix hydrolase" evidence="6">
    <location>
        <begin position="156"/>
        <end position="297"/>
    </location>
</feature>
<sequence>MVALLVAALRLWSTANRLDRLHVRTEAAWAALDGALSRRVAAVRVAAAAGAWDPVAAEELRALTAVADRAPRPVRADAENDLTRALDRLPRVAAPELAGELVDAAERISLARSFYNDAVRDTRALRERWFTRLFRLAGRAQLPAYFEIADPTGPGRRRSSARVVLVDRDGRTLLFSAADPTGRTVWFTPGGGVEAGEDLLTAARRELAEETGLTLPAEALGGPLWRREAQFVFAGVPYDQVEYYYAALAPDGHGIDTAGFTDLEVESISGHRWWTEDDLRSTGDPVYPVELADRLGEALAAAVQPQRVPAGTVAAIR</sequence>
<dbReference type="CDD" id="cd04685">
    <property type="entry name" value="NUDIX_Hydrolase"/>
    <property type="match status" value="1"/>
</dbReference>
<accession>A0A917WLY8</accession>
<reference evidence="7" key="2">
    <citation type="submission" date="2020-09" db="EMBL/GenBank/DDBJ databases">
        <authorList>
            <person name="Sun Q."/>
            <person name="Zhou Y."/>
        </authorList>
    </citation>
    <scope>NUCLEOTIDE SEQUENCE</scope>
    <source>
        <strain evidence="7">CGMCC 4.7308</strain>
    </source>
</reference>
<evidence type="ECO:0000256" key="3">
    <source>
        <dbReference type="ARBA" id="ARBA00022801"/>
    </source>
</evidence>
<dbReference type="SUPFAM" id="SSF140478">
    <property type="entry name" value="LemA-like"/>
    <property type="match status" value="1"/>
</dbReference>
<dbReference type="GO" id="GO:0016787">
    <property type="term" value="F:hydrolase activity"/>
    <property type="evidence" value="ECO:0007669"/>
    <property type="project" value="UniProtKB-KW"/>
</dbReference>
<keyword evidence="3 5" id="KW-0378">Hydrolase</keyword>
<evidence type="ECO:0000259" key="6">
    <source>
        <dbReference type="PROSITE" id="PS51462"/>
    </source>
</evidence>
<dbReference type="SUPFAM" id="SSF55811">
    <property type="entry name" value="Nudix"/>
    <property type="match status" value="1"/>
</dbReference>
<dbReference type="AlphaFoldDB" id="A0A917WLY8"/>
<comment type="cofactor">
    <cofactor evidence="1">
        <name>Mg(2+)</name>
        <dbReference type="ChEBI" id="CHEBI:18420"/>
    </cofactor>
</comment>
<dbReference type="InterPro" id="IPR023353">
    <property type="entry name" value="LemA-like_dom_sf"/>
</dbReference>
<dbReference type="PANTHER" id="PTHR43046:SF12">
    <property type="entry name" value="GDP-MANNOSE MANNOSYL HYDROLASE"/>
    <property type="match status" value="1"/>
</dbReference>
<dbReference type="Proteomes" id="UP000655208">
    <property type="component" value="Unassembled WGS sequence"/>
</dbReference>
<dbReference type="EMBL" id="BMNA01000012">
    <property type="protein sequence ID" value="GGM14046.1"/>
    <property type="molecule type" value="Genomic_DNA"/>
</dbReference>
<dbReference type="InterPro" id="IPR015797">
    <property type="entry name" value="NUDIX_hydrolase-like_dom_sf"/>
</dbReference>
<name>A0A917WLY8_9ACTN</name>
<dbReference type="Gene3D" id="3.90.79.10">
    <property type="entry name" value="Nucleoside Triphosphate Pyrophosphohydrolase"/>
    <property type="match status" value="1"/>
</dbReference>
<dbReference type="InterPro" id="IPR020084">
    <property type="entry name" value="NUDIX_hydrolase_CS"/>
</dbReference>
<dbReference type="PRINTS" id="PR00502">
    <property type="entry name" value="NUDIXFAMILY"/>
</dbReference>
<protein>
    <submittedName>
        <fullName evidence="7">Exopolyphosphatase</fullName>
    </submittedName>
</protein>
<dbReference type="InterPro" id="IPR000086">
    <property type="entry name" value="NUDIX_hydrolase_dom"/>
</dbReference>
<keyword evidence="8" id="KW-1185">Reference proteome</keyword>
<evidence type="ECO:0000256" key="2">
    <source>
        <dbReference type="ARBA" id="ARBA00005582"/>
    </source>
</evidence>
<proteinExistence type="inferred from homology"/>
<gene>
    <name evidence="7" type="ORF">GCM10011594_37480</name>
</gene>
<evidence type="ECO:0000256" key="1">
    <source>
        <dbReference type="ARBA" id="ARBA00001946"/>
    </source>
</evidence>